<keyword evidence="3" id="KW-1133">Transmembrane helix</keyword>
<dbReference type="GO" id="GO:0006355">
    <property type="term" value="P:regulation of DNA-templated transcription"/>
    <property type="evidence" value="ECO:0007669"/>
    <property type="project" value="InterPro"/>
</dbReference>
<feature type="repeat" description="TPR" evidence="1">
    <location>
        <begin position="101"/>
        <end position="134"/>
    </location>
</feature>
<dbReference type="InterPro" id="IPR016032">
    <property type="entry name" value="Sig_transdc_resp-reg_C-effctor"/>
</dbReference>
<evidence type="ECO:0000256" key="3">
    <source>
        <dbReference type="SAM" id="Phobius"/>
    </source>
</evidence>
<keyword evidence="1" id="KW-0802">TPR repeat</keyword>
<dbReference type="Gene3D" id="1.10.10.10">
    <property type="entry name" value="Winged helix-like DNA-binding domain superfamily/Winged helix DNA-binding domain"/>
    <property type="match status" value="1"/>
</dbReference>
<keyword evidence="2" id="KW-0175">Coiled coil</keyword>
<dbReference type="PROSITE" id="PS50005">
    <property type="entry name" value="TPR"/>
    <property type="match status" value="3"/>
</dbReference>
<keyword evidence="3" id="KW-0472">Membrane</keyword>
<keyword evidence="6" id="KW-1185">Reference proteome</keyword>
<dbReference type="SMART" id="SM00028">
    <property type="entry name" value="TPR"/>
    <property type="match status" value="3"/>
</dbReference>
<dbReference type="SUPFAM" id="SSF46894">
    <property type="entry name" value="C-terminal effector domain of the bipartite response regulators"/>
    <property type="match status" value="1"/>
</dbReference>
<dbReference type="InterPro" id="IPR011990">
    <property type="entry name" value="TPR-like_helical_dom_sf"/>
</dbReference>
<evidence type="ECO:0000256" key="2">
    <source>
        <dbReference type="SAM" id="Coils"/>
    </source>
</evidence>
<dbReference type="SUPFAM" id="SSF48452">
    <property type="entry name" value="TPR-like"/>
    <property type="match status" value="1"/>
</dbReference>
<feature type="chain" id="PRO_5030644643" evidence="4">
    <location>
        <begin position="21"/>
        <end position="539"/>
    </location>
</feature>
<feature type="repeat" description="TPR" evidence="1">
    <location>
        <begin position="225"/>
        <end position="258"/>
    </location>
</feature>
<feature type="signal peptide" evidence="4">
    <location>
        <begin position="1"/>
        <end position="20"/>
    </location>
</feature>
<accession>A0A7X9X9X2</accession>
<dbReference type="RefSeq" id="WP_169657448.1">
    <property type="nucleotide sequence ID" value="NZ_JABANE010000036.1"/>
</dbReference>
<feature type="transmembrane region" description="Helical" evidence="3">
    <location>
        <begin position="342"/>
        <end position="361"/>
    </location>
</feature>
<dbReference type="InterPro" id="IPR019734">
    <property type="entry name" value="TPR_rpt"/>
</dbReference>
<reference evidence="5 6" key="1">
    <citation type="submission" date="2020-04" db="EMBL/GenBank/DDBJ databases">
        <title>Flammeovirga sp. SR4, a novel species isolated from seawater.</title>
        <authorList>
            <person name="Wang X."/>
        </authorList>
    </citation>
    <scope>NUCLEOTIDE SEQUENCE [LARGE SCALE GENOMIC DNA]</scope>
    <source>
        <strain evidence="5 6">ATCC 23126</strain>
    </source>
</reference>
<dbReference type="Gene3D" id="1.25.40.10">
    <property type="entry name" value="Tetratricopeptide repeat domain"/>
    <property type="match status" value="2"/>
</dbReference>
<evidence type="ECO:0000256" key="4">
    <source>
        <dbReference type="SAM" id="SignalP"/>
    </source>
</evidence>
<feature type="coiled-coil region" evidence="2">
    <location>
        <begin position="314"/>
        <end position="343"/>
    </location>
</feature>
<dbReference type="GO" id="GO:0003677">
    <property type="term" value="F:DNA binding"/>
    <property type="evidence" value="ECO:0007669"/>
    <property type="project" value="InterPro"/>
</dbReference>
<feature type="repeat" description="TPR" evidence="1">
    <location>
        <begin position="61"/>
        <end position="94"/>
    </location>
</feature>
<evidence type="ECO:0000313" key="6">
    <source>
        <dbReference type="Proteomes" id="UP000576082"/>
    </source>
</evidence>
<evidence type="ECO:0000313" key="5">
    <source>
        <dbReference type="EMBL" id="NME69162.1"/>
    </source>
</evidence>
<comment type="caution">
    <text evidence="5">The sequence shown here is derived from an EMBL/GenBank/DDBJ whole genome shotgun (WGS) entry which is preliminary data.</text>
</comment>
<dbReference type="PANTHER" id="PTHR10098">
    <property type="entry name" value="RAPSYN-RELATED"/>
    <property type="match status" value="1"/>
</dbReference>
<dbReference type="Proteomes" id="UP000576082">
    <property type="component" value="Unassembled WGS sequence"/>
</dbReference>
<protein>
    <submittedName>
        <fullName evidence="5">Tetratricopeptide repeat protein</fullName>
    </submittedName>
</protein>
<dbReference type="AlphaFoldDB" id="A0A7X9X9X2"/>
<dbReference type="EMBL" id="JABANE010000036">
    <property type="protein sequence ID" value="NME69162.1"/>
    <property type="molecule type" value="Genomic_DNA"/>
</dbReference>
<name>A0A7X9X9X2_9BACT</name>
<proteinExistence type="predicted"/>
<gene>
    <name evidence="5" type="ORF">HHU12_14395</name>
</gene>
<evidence type="ECO:0000256" key="1">
    <source>
        <dbReference type="PROSITE-ProRule" id="PRU00339"/>
    </source>
</evidence>
<keyword evidence="4" id="KW-0732">Signal</keyword>
<dbReference type="InterPro" id="IPR036388">
    <property type="entry name" value="WH-like_DNA-bd_sf"/>
</dbReference>
<organism evidence="5 6">
    <name type="scientific">Flammeovirga aprica JL-4</name>
    <dbReference type="NCBI Taxonomy" id="694437"/>
    <lineage>
        <taxon>Bacteria</taxon>
        <taxon>Pseudomonadati</taxon>
        <taxon>Bacteroidota</taxon>
        <taxon>Cytophagia</taxon>
        <taxon>Cytophagales</taxon>
        <taxon>Flammeovirgaceae</taxon>
        <taxon>Flammeovirga</taxon>
    </lineage>
</organism>
<keyword evidence="3" id="KW-0812">Transmembrane</keyword>
<sequence length="539" mass="63199">MYRQILIVLFSVIFSTSVFASEADIIITTDFLKEIYEDDDLISAEKELLEFRNAGDVRGEIRAYLKLGGLYCNRVNYHKAYESYWEALFLLDKENYPMLKAKVYRGMGILYSLFERNDLAVKYYKQALSMNRKLVENEVIPLENLRPNYHSLMVHYRYEGDAENTQLYYDSCTSIPMEDNVSRILLESEETFLSLLKGELIETGKSFKTLMPQLEGLEGNESYLVIFYSSYGDYFYKIQHYKEAIDYYKKALKVAKLEKAHLNFTPLLYEKLVDTYKMIGDYQSALKFATVGNDLNQWLYSSKSERNRSLFEISDEYKKREQAQQLEIERQELENYKQEQKILWLTVALLFLIILGVFFMVRTRVKTLKLKYALEKEAIEQKQKLHEEKNQEILYVKNSELTNTTLQIIAKDELLTSIKGKLKDVYKETKSKEVQKVMNAIKLNQDHSWLEFENRFTSVNPSFFSQLKEKHPSLTNYDLKICALIKLNFSGKEMARLLGISPESANTSRYRLRKRLGLVKGEDLVNYLGNVVTQKNPTS</sequence>